<organism evidence="2 3">
    <name type="scientific">Penicillium freii</name>
    <dbReference type="NCBI Taxonomy" id="48697"/>
    <lineage>
        <taxon>Eukaryota</taxon>
        <taxon>Fungi</taxon>
        <taxon>Dikarya</taxon>
        <taxon>Ascomycota</taxon>
        <taxon>Pezizomycotina</taxon>
        <taxon>Eurotiomycetes</taxon>
        <taxon>Eurotiomycetidae</taxon>
        <taxon>Eurotiales</taxon>
        <taxon>Aspergillaceae</taxon>
        <taxon>Penicillium</taxon>
    </lineage>
</organism>
<accession>A0A124GQQ8</accession>
<keyword evidence="3" id="KW-1185">Reference proteome</keyword>
<proteinExistence type="predicted"/>
<keyword evidence="1" id="KW-0812">Transmembrane</keyword>
<gene>
    <name evidence="2" type="ORF">ACN42_g8247</name>
</gene>
<dbReference type="Proteomes" id="UP000055045">
    <property type="component" value="Unassembled WGS sequence"/>
</dbReference>
<name>A0A124GQQ8_PENFR</name>
<keyword evidence="1" id="KW-1133">Transmembrane helix</keyword>
<evidence type="ECO:0000256" key="1">
    <source>
        <dbReference type="SAM" id="Phobius"/>
    </source>
</evidence>
<keyword evidence="1" id="KW-0472">Membrane</keyword>
<evidence type="ECO:0000313" key="3">
    <source>
        <dbReference type="Proteomes" id="UP000055045"/>
    </source>
</evidence>
<dbReference type="EMBL" id="LLXE01000254">
    <property type="protein sequence ID" value="KUM58898.1"/>
    <property type="molecule type" value="Genomic_DNA"/>
</dbReference>
<feature type="transmembrane region" description="Helical" evidence="1">
    <location>
        <begin position="6"/>
        <end position="35"/>
    </location>
</feature>
<dbReference type="AlphaFoldDB" id="A0A124GQQ8"/>
<evidence type="ECO:0000313" key="2">
    <source>
        <dbReference type="EMBL" id="KUM58898.1"/>
    </source>
</evidence>
<sequence>MLNFLCFFFFCFFSFFFFFFFLFFFCLSFFFFFNVGYKYRARMKRLIPNRYATSLYCHYIGSSADSVSYPPSVRYQRDIVQCGCGGLEKRVQSGPKSDINKID</sequence>
<comment type="caution">
    <text evidence="2">The sequence shown here is derived from an EMBL/GenBank/DDBJ whole genome shotgun (WGS) entry which is preliminary data.</text>
</comment>
<protein>
    <submittedName>
        <fullName evidence="2">Uncharacterized protein</fullName>
    </submittedName>
</protein>
<reference evidence="2 3" key="1">
    <citation type="submission" date="2015-10" db="EMBL/GenBank/DDBJ databases">
        <title>Genome sequencing of Penicillium freii.</title>
        <authorList>
            <person name="Nguyen H.D."/>
            <person name="Visagie C.M."/>
            <person name="Seifert K.A."/>
        </authorList>
    </citation>
    <scope>NUCLEOTIDE SEQUENCE [LARGE SCALE GENOMIC DNA]</scope>
    <source>
        <strain evidence="2 3">DAOM 242723</strain>
    </source>
</reference>